<evidence type="ECO:0000256" key="1">
    <source>
        <dbReference type="SAM" id="MobiDB-lite"/>
    </source>
</evidence>
<keyword evidence="2" id="KW-0732">Signal</keyword>
<accession>A0A1Q9DAX5</accession>
<sequence>MVLLTLAALAAGAAGAGVTWSRCGKKSLGRQMKGFAESLISKALAGSSCKLGGIDFKISGCEMQIGVSGVEVGNLPPYKSESLLKIASVYLAETEEVINQASPDARNAMERGRQTDCMDAGAAGSGLCPRRHPQPPTRTLGPDMFPPARGEPTPTASTAELTGPVGAHSRSQTVAEIEKNMTPEYRSQKERMHQRQEARLRRDSPLGSRRGCRRLAELAAKQAGAERSDALRLTPTDGESAAQGLKAVWDRSQILKRRTLQPIDVWPSAMHQVACPGEGWARVHGPHDEILKAYAKAAGDLELPLGRRVNLQSLLRSGFKQVIIEELLVDGLQLTVEKIHLTTNNVKELLHKITEEKSDQSGETQQPTNQSAMGALPQGMPTLNTVAGGVSNAADGMVKLGKATATRVAAIGQPAKKHEPKDSKVCLKKVEVRSIVVHSVSAMMSDNKTPSLSLKAPPIRFLNFSESHGIQNAADMIQLLLKEILGSASRVVSDLAKDSASSAGSYLGEAASTISQAATSVGRNLETQVAGEGMCRGECCGVAGESVSVAGCWALGGVVCVVGVERAAGKNCRRVSRSVASMFVVGTVVRFVFRECRAWEGCMFSGEGQECRGVVGEGVCVRVLLGVSRRAGDSWGMGARIFVECHVAAGRVREL</sequence>
<feature type="region of interest" description="Disordered" evidence="1">
    <location>
        <begin position="186"/>
        <end position="207"/>
    </location>
</feature>
<gene>
    <name evidence="3" type="ORF">AK812_SmicGene25938</name>
</gene>
<evidence type="ECO:0000256" key="2">
    <source>
        <dbReference type="SAM" id="SignalP"/>
    </source>
</evidence>
<dbReference type="Proteomes" id="UP000186817">
    <property type="component" value="Unassembled WGS sequence"/>
</dbReference>
<feature type="chain" id="PRO_5012209529" evidence="2">
    <location>
        <begin position="16"/>
        <end position="655"/>
    </location>
</feature>
<feature type="signal peptide" evidence="2">
    <location>
        <begin position="1"/>
        <end position="15"/>
    </location>
</feature>
<name>A0A1Q9DAX5_SYMMI</name>
<feature type="compositionally biased region" description="Basic and acidic residues" evidence="1">
    <location>
        <begin position="186"/>
        <end position="204"/>
    </location>
</feature>
<dbReference type="AlphaFoldDB" id="A0A1Q9DAX5"/>
<dbReference type="OrthoDB" id="429685at2759"/>
<protein>
    <submittedName>
        <fullName evidence="3">Uncharacterized protein</fullName>
    </submittedName>
</protein>
<reference evidence="3 4" key="1">
    <citation type="submission" date="2016-02" db="EMBL/GenBank/DDBJ databases">
        <title>Genome analysis of coral dinoflagellate symbionts highlights evolutionary adaptations to a symbiotic lifestyle.</title>
        <authorList>
            <person name="Aranda M."/>
            <person name="Li Y."/>
            <person name="Liew Y.J."/>
            <person name="Baumgarten S."/>
            <person name="Simakov O."/>
            <person name="Wilson M."/>
            <person name="Piel J."/>
            <person name="Ashoor H."/>
            <person name="Bougouffa S."/>
            <person name="Bajic V.B."/>
            <person name="Ryu T."/>
            <person name="Ravasi T."/>
            <person name="Bayer T."/>
            <person name="Micklem G."/>
            <person name="Kim H."/>
            <person name="Bhak J."/>
            <person name="Lajeunesse T.C."/>
            <person name="Voolstra C.R."/>
        </authorList>
    </citation>
    <scope>NUCLEOTIDE SEQUENCE [LARGE SCALE GENOMIC DNA]</scope>
    <source>
        <strain evidence="3 4">CCMP2467</strain>
    </source>
</reference>
<comment type="caution">
    <text evidence="3">The sequence shown here is derived from an EMBL/GenBank/DDBJ whole genome shotgun (WGS) entry which is preliminary data.</text>
</comment>
<feature type="region of interest" description="Disordered" evidence="1">
    <location>
        <begin position="122"/>
        <end position="171"/>
    </location>
</feature>
<proteinExistence type="predicted"/>
<evidence type="ECO:0000313" key="3">
    <source>
        <dbReference type="EMBL" id="OLP92269.1"/>
    </source>
</evidence>
<keyword evidence="4" id="KW-1185">Reference proteome</keyword>
<dbReference type="EMBL" id="LSRX01000629">
    <property type="protein sequence ID" value="OLP92269.1"/>
    <property type="molecule type" value="Genomic_DNA"/>
</dbReference>
<organism evidence="3 4">
    <name type="scientific">Symbiodinium microadriaticum</name>
    <name type="common">Dinoflagellate</name>
    <name type="synonym">Zooxanthella microadriatica</name>
    <dbReference type="NCBI Taxonomy" id="2951"/>
    <lineage>
        <taxon>Eukaryota</taxon>
        <taxon>Sar</taxon>
        <taxon>Alveolata</taxon>
        <taxon>Dinophyceae</taxon>
        <taxon>Suessiales</taxon>
        <taxon>Symbiodiniaceae</taxon>
        <taxon>Symbiodinium</taxon>
    </lineage>
</organism>
<evidence type="ECO:0000313" key="4">
    <source>
        <dbReference type="Proteomes" id="UP000186817"/>
    </source>
</evidence>